<dbReference type="RefSeq" id="WP_094961881.1">
    <property type="nucleotide sequence ID" value="NZ_CP085688.1"/>
</dbReference>
<organism evidence="1 2">
    <name type="scientific">Providencia rettgeri</name>
    <dbReference type="NCBI Taxonomy" id="587"/>
    <lineage>
        <taxon>Bacteria</taxon>
        <taxon>Pseudomonadati</taxon>
        <taxon>Pseudomonadota</taxon>
        <taxon>Gammaproteobacteria</taxon>
        <taxon>Enterobacterales</taxon>
        <taxon>Morganellaceae</taxon>
        <taxon>Providencia</taxon>
    </lineage>
</organism>
<sequence>MDNLFFILTLIALIAFILGLIKPKLVLMPNRMKSSLVYSVTFLILLSIFIAFIPSSDTQKQIENQISIDEQEHAQPQNMQAKQNQSEVLPVTQENNELCTKENEVYPDFAAAMTYFNDYTEEEHTLNIISENPLNVIISPQAADDDFPDVKDFIAKRAIIYGIYRAFINTPNDKVTVTSYLVYSDGKKLKNSPEYTTTITKQQALDIVKKYIPINSLSELTDNNCSFTMQFNELRFDDHNKKGFYNFFDELINVSK</sequence>
<dbReference type="Proteomes" id="UP000216001">
    <property type="component" value="Unassembled WGS sequence"/>
</dbReference>
<proteinExistence type="predicted"/>
<dbReference type="EMBL" id="NOWC01000015">
    <property type="protein sequence ID" value="OZS74080.1"/>
    <property type="molecule type" value="Genomic_DNA"/>
</dbReference>
<name>A0A264VRU3_PRORE</name>
<reference evidence="1 2" key="1">
    <citation type="submission" date="2017-07" db="EMBL/GenBank/DDBJ databases">
        <title>blaIMP-27 on transferable plasmids in Proteus mirabilis and Providencia rettgeri.</title>
        <authorList>
            <person name="Potter R."/>
        </authorList>
    </citation>
    <scope>NUCLEOTIDE SEQUENCE [LARGE SCALE GENOMIC DNA]</scope>
    <source>
        <strain evidence="1 2">PR1</strain>
    </source>
</reference>
<evidence type="ECO:0000313" key="1">
    <source>
        <dbReference type="EMBL" id="OZS74080.1"/>
    </source>
</evidence>
<comment type="caution">
    <text evidence="1">The sequence shown here is derived from an EMBL/GenBank/DDBJ whole genome shotgun (WGS) entry which is preliminary data.</text>
</comment>
<dbReference type="OrthoDB" id="6183994at2"/>
<gene>
    <name evidence="1" type="ORF">CHI95_13380</name>
</gene>
<protein>
    <submittedName>
        <fullName evidence="1">Uncharacterized protein</fullName>
    </submittedName>
</protein>
<accession>A0A264VRU3</accession>
<evidence type="ECO:0000313" key="2">
    <source>
        <dbReference type="Proteomes" id="UP000216001"/>
    </source>
</evidence>
<dbReference type="AlphaFoldDB" id="A0A264VRU3"/>